<dbReference type="EMBL" id="CP003283">
    <property type="protein sequence ID" value="AFL97073.1"/>
    <property type="molecule type" value="Genomic_DNA"/>
</dbReference>
<dbReference type="SUPFAM" id="SSF53756">
    <property type="entry name" value="UDP-Glycosyltransferase/glycogen phosphorylase"/>
    <property type="match status" value="1"/>
</dbReference>
<dbReference type="Gene3D" id="3.40.50.2000">
    <property type="entry name" value="Glycogen Phosphorylase B"/>
    <property type="match status" value="1"/>
</dbReference>
<sequence length="406" mass="47547">MSSAEKQKNIYFIDQTSEFDHHMVFNASMLKILCKIFPQAKIYHCGLPSNIESVKTLLSPEEQDRITPEFIPHKKVSGGIIKKGLNYLRKERYRYQHFKSILKRTTENDWIVLSITTFTSFLWFKRLKRNYQTPTIAVLHGDVDYIYKGTTKIHKINAWAHKKIFKTKAPNFYYLTLNKIEKAILVKDGYLKESEILEIEHPFLNLEKQEPRDIPNKPLTIGHIGSMEIERKNSHYLFKLAEYCKNLIESNKVYFKSVGLLSNSLTPYLNDYVELMVGNSNAEGPLKYLSRIDYENGLESLDYVIFFYPKDEYVFRASGAVADFIAKCKPIICLKHPIFEYMFDNAGNIGFMCDSLDDIQKKIQEITSDNYNLISVYKEQVKNLREYQKSFSIQYVSDDLKRQLNL</sequence>
<dbReference type="GeneID" id="71569169"/>
<organism evidence="1 2">
    <name type="scientific">Ornithobacterium rhinotracheale (strain ATCC 51463 / DSM 15997 / CCUG 23171 / CIP 104009 / LMG 9086)</name>
    <dbReference type="NCBI Taxonomy" id="867902"/>
    <lineage>
        <taxon>Bacteria</taxon>
        <taxon>Pseudomonadati</taxon>
        <taxon>Bacteroidota</taxon>
        <taxon>Flavobacteriia</taxon>
        <taxon>Flavobacteriales</taxon>
        <taxon>Weeksellaceae</taxon>
        <taxon>Ornithobacterium</taxon>
    </lineage>
</organism>
<dbReference type="eggNOG" id="ENOG5030J9B">
    <property type="taxonomic scope" value="Bacteria"/>
</dbReference>
<dbReference type="KEGG" id="orh:Ornrh_0878"/>
<evidence type="ECO:0000313" key="1">
    <source>
        <dbReference type="EMBL" id="AFL97073.1"/>
    </source>
</evidence>
<dbReference type="AlphaFoldDB" id="I3ZZD9"/>
<dbReference type="RefSeq" id="WP_014790674.1">
    <property type="nucleotide sequence ID" value="NC_018016.1"/>
</dbReference>
<accession>I3ZZD9</accession>
<dbReference type="HOGENOM" id="CLU_723292_0_0_10"/>
<gene>
    <name evidence="1" type="ordered locus">Ornrh_0878</name>
</gene>
<dbReference type="STRING" id="867902.Ornrh_0878"/>
<proteinExistence type="predicted"/>
<dbReference type="Proteomes" id="UP000006051">
    <property type="component" value="Chromosome"/>
</dbReference>
<keyword evidence="2" id="KW-1185">Reference proteome</keyword>
<dbReference type="GeneID" id="97257586"/>
<name>I3ZZD9_ORNRL</name>
<protein>
    <recommendedName>
        <fullName evidence="3">Glycosyltransferase</fullName>
    </recommendedName>
</protein>
<evidence type="ECO:0008006" key="3">
    <source>
        <dbReference type="Google" id="ProtNLM"/>
    </source>
</evidence>
<evidence type="ECO:0000313" key="2">
    <source>
        <dbReference type="Proteomes" id="UP000006051"/>
    </source>
</evidence>
<reference evidence="1 2" key="1">
    <citation type="submission" date="2012-06" db="EMBL/GenBank/DDBJ databases">
        <title>The complete genome of Ornithobacterium rhinotracheale DSM 15997.</title>
        <authorList>
            <consortium name="US DOE Joint Genome Institute (JGI-PGF)"/>
            <person name="Lucas S."/>
            <person name="Copeland A."/>
            <person name="Lapidus A."/>
            <person name="Goodwin L."/>
            <person name="Pitluck S."/>
            <person name="Peters L."/>
            <person name="Mikhailova N."/>
            <person name="Teshima H."/>
            <person name="Kyrpides N."/>
            <person name="Mavromatis K."/>
            <person name="Pagani I."/>
            <person name="Ivanova N."/>
            <person name="Ovchinnikova G."/>
            <person name="Zeytun A."/>
            <person name="Detter J.C."/>
            <person name="Han C."/>
            <person name="Land M."/>
            <person name="Hauser L."/>
            <person name="Markowitz V."/>
            <person name="Cheng J.-F."/>
            <person name="Hugenholtz P."/>
            <person name="Woyke T."/>
            <person name="Wu D."/>
            <person name="Lang E."/>
            <person name="Kopitz M."/>
            <person name="Brambilla E."/>
            <person name="Klenk H.-P."/>
            <person name="Eisen J.A."/>
        </authorList>
    </citation>
    <scope>NUCLEOTIDE SEQUENCE [LARGE SCALE GENOMIC DNA]</scope>
    <source>
        <strain evidence="2">ATCC 51463 / DSM 15997 / CCUG 23171 / LMG 9086</strain>
    </source>
</reference>